<dbReference type="PIRSF" id="PIRSF029271">
    <property type="entry name" value="Pdx1"/>
    <property type="match status" value="1"/>
</dbReference>
<evidence type="ECO:0000256" key="1">
    <source>
        <dbReference type="ARBA" id="ARBA00007281"/>
    </source>
</evidence>
<dbReference type="Proteomes" id="UP000737018">
    <property type="component" value="Unassembled WGS sequence"/>
</dbReference>
<dbReference type="SUPFAM" id="SSF51366">
    <property type="entry name" value="Ribulose-phoshate binding barrel"/>
    <property type="match status" value="1"/>
</dbReference>
<dbReference type="PROSITE" id="PS51129">
    <property type="entry name" value="PDXS_SNZ_2"/>
    <property type="match status" value="1"/>
</dbReference>
<dbReference type="GO" id="GO:0016843">
    <property type="term" value="F:amine-lyase activity"/>
    <property type="evidence" value="ECO:0007669"/>
    <property type="project" value="TreeGrafter"/>
</dbReference>
<keyword evidence="6" id="KW-1185">Reference proteome</keyword>
<dbReference type="GO" id="GO:0042823">
    <property type="term" value="P:pyridoxal phosphate biosynthetic process"/>
    <property type="evidence" value="ECO:0007669"/>
    <property type="project" value="InterPro"/>
</dbReference>
<sequence>MVAISQTLSAMAEDGAVTLYNSIAITDAKTSPFSLKAGLTQILRGGAIVEVTNAEHAKIAEQAGACCLIVSDPSQQGISRMPDPSLIKEIKRVVSIPIMVRARVGHFVEAQILEAIGVDYIDESEAIALADEDNFINKHNFRCPFVCGCENLGEALSRVREGAAMIRIQGDLSGSGNVAKTVKNVRAVMGQIRILNNMDEDEVFAFSKTIRAPYDLVAQAKQMGRLPVVQFAAGGIVTPADAALMMQLGCDGVFLEPEIFNCSDPYKRVRGIIQAVRHYNDPLVLVETSSGLEDSNANLNLSEDRIEQFAHESA</sequence>
<gene>
    <name evidence="5" type="ORF">CMV_015156</name>
</gene>
<proteinExistence type="inferred from homology"/>
<dbReference type="EMBL" id="JRKL02002179">
    <property type="protein sequence ID" value="KAF3960100.1"/>
    <property type="molecule type" value="Genomic_DNA"/>
</dbReference>
<evidence type="ECO:0000256" key="3">
    <source>
        <dbReference type="PROSITE-ProRule" id="PRU00481"/>
    </source>
</evidence>
<dbReference type="GO" id="GO:0006520">
    <property type="term" value="P:amino acid metabolic process"/>
    <property type="evidence" value="ECO:0007669"/>
    <property type="project" value="TreeGrafter"/>
</dbReference>
<keyword evidence="2" id="KW-0663">Pyridoxal phosphate</keyword>
<dbReference type="InterPro" id="IPR001852">
    <property type="entry name" value="PdxS/SNZ"/>
</dbReference>
<dbReference type="PANTHER" id="PTHR31829">
    <property type="entry name" value="PYRIDOXAL 5'-PHOSPHATE SYNTHASE SUBUNIT SNZ1-RELATED"/>
    <property type="match status" value="1"/>
</dbReference>
<dbReference type="Pfam" id="PF01680">
    <property type="entry name" value="SOR_SNZ"/>
    <property type="match status" value="1"/>
</dbReference>
<dbReference type="InterPro" id="IPR011060">
    <property type="entry name" value="RibuloseP-bd_barrel"/>
</dbReference>
<evidence type="ECO:0000259" key="4">
    <source>
        <dbReference type="Pfam" id="PF01680"/>
    </source>
</evidence>
<accession>A0A8J4VKD1</accession>
<dbReference type="InterPro" id="IPR013785">
    <property type="entry name" value="Aldolase_TIM"/>
</dbReference>
<dbReference type="OrthoDB" id="1660966at2759"/>
<reference evidence="5" key="1">
    <citation type="submission" date="2020-03" db="EMBL/GenBank/DDBJ databases">
        <title>Castanea mollissima Vanexum genome sequencing.</title>
        <authorList>
            <person name="Staton M."/>
        </authorList>
    </citation>
    <scope>NUCLEOTIDE SEQUENCE</scope>
    <source>
        <tissue evidence="5">Leaf</tissue>
    </source>
</reference>
<dbReference type="InterPro" id="IPR033755">
    <property type="entry name" value="PdxS/SNZ_N"/>
</dbReference>
<feature type="domain" description="PdxS/SNZ N-terminal" evidence="4">
    <location>
        <begin position="33"/>
        <end position="233"/>
    </location>
</feature>
<evidence type="ECO:0000313" key="6">
    <source>
        <dbReference type="Proteomes" id="UP000737018"/>
    </source>
</evidence>
<protein>
    <recommendedName>
        <fullName evidence="4">PdxS/SNZ N-terminal domain-containing protein</fullName>
    </recommendedName>
</protein>
<comment type="caution">
    <text evidence="5">The sequence shown here is derived from an EMBL/GenBank/DDBJ whole genome shotgun (WGS) entry which is preliminary data.</text>
</comment>
<evidence type="ECO:0000313" key="5">
    <source>
        <dbReference type="EMBL" id="KAF3960100.1"/>
    </source>
</evidence>
<organism evidence="5 6">
    <name type="scientific">Castanea mollissima</name>
    <name type="common">Chinese chestnut</name>
    <dbReference type="NCBI Taxonomy" id="60419"/>
    <lineage>
        <taxon>Eukaryota</taxon>
        <taxon>Viridiplantae</taxon>
        <taxon>Streptophyta</taxon>
        <taxon>Embryophyta</taxon>
        <taxon>Tracheophyta</taxon>
        <taxon>Spermatophyta</taxon>
        <taxon>Magnoliopsida</taxon>
        <taxon>eudicotyledons</taxon>
        <taxon>Gunneridae</taxon>
        <taxon>Pentapetalae</taxon>
        <taxon>rosids</taxon>
        <taxon>fabids</taxon>
        <taxon>Fagales</taxon>
        <taxon>Fagaceae</taxon>
        <taxon>Castanea</taxon>
    </lineage>
</organism>
<name>A0A8J4VKD1_9ROSI</name>
<comment type="similarity">
    <text evidence="1 3">Belongs to the PdxS/SNZ family.</text>
</comment>
<dbReference type="PANTHER" id="PTHR31829:SF2">
    <property type="entry name" value="PYRIDOXAL 5'-PHOSPHATE SYNTHASE-LIKE SUBUNIT PDX1.2"/>
    <property type="match status" value="1"/>
</dbReference>
<dbReference type="Gene3D" id="3.20.20.70">
    <property type="entry name" value="Aldolase class I"/>
    <property type="match status" value="1"/>
</dbReference>
<dbReference type="GO" id="GO:0008615">
    <property type="term" value="P:pyridoxine biosynthetic process"/>
    <property type="evidence" value="ECO:0007669"/>
    <property type="project" value="TreeGrafter"/>
</dbReference>
<evidence type="ECO:0000256" key="2">
    <source>
        <dbReference type="ARBA" id="ARBA00022898"/>
    </source>
</evidence>
<dbReference type="AlphaFoldDB" id="A0A8J4VKD1"/>